<evidence type="ECO:0008006" key="4">
    <source>
        <dbReference type="Google" id="ProtNLM"/>
    </source>
</evidence>
<dbReference type="KEGG" id="adz:ADFLV_1792"/>
<organism evidence="2 3">
    <name type="scientific">Arcobacter defluvii</name>
    <dbReference type="NCBI Taxonomy" id="873191"/>
    <lineage>
        <taxon>Bacteria</taxon>
        <taxon>Pseudomonadati</taxon>
        <taxon>Campylobacterota</taxon>
        <taxon>Epsilonproteobacteria</taxon>
        <taxon>Campylobacterales</taxon>
        <taxon>Arcobacteraceae</taxon>
        <taxon>Arcobacter</taxon>
    </lineage>
</organism>
<feature type="signal peptide" evidence="1">
    <location>
        <begin position="1"/>
        <end position="17"/>
    </location>
</feature>
<dbReference type="RefSeq" id="WP_014474450.1">
    <property type="nucleotide sequence ID" value="NZ_CP053835.1"/>
</dbReference>
<proteinExistence type="predicted"/>
<dbReference type="Proteomes" id="UP000503313">
    <property type="component" value="Chromosome"/>
</dbReference>
<evidence type="ECO:0000313" key="2">
    <source>
        <dbReference type="EMBL" id="QKF77809.1"/>
    </source>
</evidence>
<name>A0AAE7E7N9_9BACT</name>
<feature type="chain" id="PRO_5042285323" description="Cytochrome c domain-containing protein" evidence="1">
    <location>
        <begin position="18"/>
        <end position="115"/>
    </location>
</feature>
<dbReference type="EMBL" id="CP053835">
    <property type="protein sequence ID" value="QKF77809.1"/>
    <property type="molecule type" value="Genomic_DNA"/>
</dbReference>
<gene>
    <name evidence="2" type="ORF">ADFLV_1792</name>
</gene>
<reference evidence="2 3" key="1">
    <citation type="submission" date="2020-05" db="EMBL/GenBank/DDBJ databases">
        <title>Complete genome sequencing of Campylobacter and Arcobacter type strains.</title>
        <authorList>
            <person name="Miller W.G."/>
            <person name="Yee E."/>
        </authorList>
    </citation>
    <scope>NUCLEOTIDE SEQUENCE [LARGE SCALE GENOMIC DNA]</scope>
    <source>
        <strain evidence="2 3">LMG 25694</strain>
    </source>
</reference>
<evidence type="ECO:0000256" key="1">
    <source>
        <dbReference type="SAM" id="SignalP"/>
    </source>
</evidence>
<protein>
    <recommendedName>
        <fullName evidence="4">Cytochrome c domain-containing protein</fullName>
    </recommendedName>
</protein>
<sequence length="115" mass="13762">MVRIFIFISLFSLTLFAAKNDKNNIYETDCVKCHNRIPVTIDKYFYRYLLKYSSETEVKKAMFAFLKNPTKEKTIMSESFITRFGIKKKTKLSDKKLNEALDIYWEKYKIFGKLK</sequence>
<accession>A0AAE7E7N9</accession>
<keyword evidence="3" id="KW-1185">Reference proteome</keyword>
<dbReference type="AlphaFoldDB" id="A0AAE7E7N9"/>
<evidence type="ECO:0000313" key="3">
    <source>
        <dbReference type="Proteomes" id="UP000503313"/>
    </source>
</evidence>
<keyword evidence="1" id="KW-0732">Signal</keyword>